<sequence>MIHFDLASRPKVISTHINCLNKDYLIESLSTSTINRELKTYINDNLYEIITGTPDVIQKLNTRFKRLKSYSESKIVLGKIRAIFNYEKFGSKSVRLYDAYDLANNLDVRTCLYCNRMYTITVVKGTKRDEKVTRPQFDHFFDKAKNPLLALSIYNLIPSCTICNSSLKGKKEFTLSGYMHPYIDNYINQYSYKFIPHNVSSILGQKSNLEVEIDIKALSLIDGVKIKKTSDIFKLSAVMSGHSEELKDLFDIRYKFSQRYFMELFSTYKKLGLSYEEVYRIVFGVHFIEDNFNQRPFSKLKKDLLKELNIIT</sequence>
<name>A0ABW5VBH0_9FLAO</name>
<evidence type="ECO:0008006" key="3">
    <source>
        <dbReference type="Google" id="ProtNLM"/>
    </source>
</evidence>
<gene>
    <name evidence="1" type="ORF">ACFS1K_01225</name>
</gene>
<organism evidence="1 2">
    <name type="scientific">Arenibacter antarcticus</name>
    <dbReference type="NCBI Taxonomy" id="2040469"/>
    <lineage>
        <taxon>Bacteria</taxon>
        <taxon>Pseudomonadati</taxon>
        <taxon>Bacteroidota</taxon>
        <taxon>Flavobacteriia</taxon>
        <taxon>Flavobacteriales</taxon>
        <taxon>Flavobacteriaceae</taxon>
        <taxon>Arenibacter</taxon>
    </lineage>
</organism>
<dbReference type="Gene3D" id="1.10.30.50">
    <property type="match status" value="1"/>
</dbReference>
<evidence type="ECO:0000313" key="1">
    <source>
        <dbReference type="EMBL" id="MFD2788376.1"/>
    </source>
</evidence>
<accession>A0ABW5VBH0</accession>
<dbReference type="RefSeq" id="WP_251807650.1">
    <property type="nucleotide sequence ID" value="NZ_CP166679.1"/>
</dbReference>
<reference evidence="2" key="1">
    <citation type="journal article" date="2019" name="Int. J. Syst. Evol. Microbiol.">
        <title>The Global Catalogue of Microorganisms (GCM) 10K type strain sequencing project: providing services to taxonomists for standard genome sequencing and annotation.</title>
        <authorList>
            <consortium name="The Broad Institute Genomics Platform"/>
            <consortium name="The Broad Institute Genome Sequencing Center for Infectious Disease"/>
            <person name="Wu L."/>
            <person name="Ma J."/>
        </authorList>
    </citation>
    <scope>NUCLEOTIDE SEQUENCE [LARGE SCALE GENOMIC DNA]</scope>
    <source>
        <strain evidence="2">KCTC 52924</strain>
    </source>
</reference>
<keyword evidence="2" id="KW-1185">Reference proteome</keyword>
<comment type="caution">
    <text evidence="1">The sequence shown here is derived from an EMBL/GenBank/DDBJ whole genome shotgun (WGS) entry which is preliminary data.</text>
</comment>
<protein>
    <recommendedName>
        <fullName evidence="3">HNH endonuclease</fullName>
    </recommendedName>
</protein>
<proteinExistence type="predicted"/>
<dbReference type="EMBL" id="JBHUOK010000002">
    <property type="protein sequence ID" value="MFD2788376.1"/>
    <property type="molecule type" value="Genomic_DNA"/>
</dbReference>
<evidence type="ECO:0000313" key="2">
    <source>
        <dbReference type="Proteomes" id="UP001597532"/>
    </source>
</evidence>
<dbReference type="Proteomes" id="UP001597532">
    <property type="component" value="Unassembled WGS sequence"/>
</dbReference>